<dbReference type="Proteomes" id="UP001283361">
    <property type="component" value="Unassembled WGS sequence"/>
</dbReference>
<reference evidence="1" key="1">
    <citation type="journal article" date="2023" name="G3 (Bethesda)">
        <title>A reference genome for the long-term kleptoplast-retaining sea slug Elysia crispata morphotype clarki.</title>
        <authorList>
            <person name="Eastman K.E."/>
            <person name="Pendleton A.L."/>
            <person name="Shaikh M.A."/>
            <person name="Suttiyut T."/>
            <person name="Ogas R."/>
            <person name="Tomko P."/>
            <person name="Gavelis G."/>
            <person name="Widhalm J.R."/>
            <person name="Wisecaver J.H."/>
        </authorList>
    </citation>
    <scope>NUCLEOTIDE SEQUENCE</scope>
    <source>
        <strain evidence="1">ECLA1</strain>
    </source>
</reference>
<protein>
    <submittedName>
        <fullName evidence="1">Uncharacterized protein</fullName>
    </submittedName>
</protein>
<gene>
    <name evidence="1" type="ORF">RRG08_022842</name>
</gene>
<dbReference type="AlphaFoldDB" id="A0AAE1D8Q6"/>
<keyword evidence="2" id="KW-1185">Reference proteome</keyword>
<name>A0AAE1D8Q6_9GAST</name>
<accession>A0AAE1D8Q6</accession>
<comment type="caution">
    <text evidence="1">The sequence shown here is derived from an EMBL/GenBank/DDBJ whole genome shotgun (WGS) entry which is preliminary data.</text>
</comment>
<organism evidence="1 2">
    <name type="scientific">Elysia crispata</name>
    <name type="common">lettuce slug</name>
    <dbReference type="NCBI Taxonomy" id="231223"/>
    <lineage>
        <taxon>Eukaryota</taxon>
        <taxon>Metazoa</taxon>
        <taxon>Spiralia</taxon>
        <taxon>Lophotrochozoa</taxon>
        <taxon>Mollusca</taxon>
        <taxon>Gastropoda</taxon>
        <taxon>Heterobranchia</taxon>
        <taxon>Euthyneura</taxon>
        <taxon>Panpulmonata</taxon>
        <taxon>Sacoglossa</taxon>
        <taxon>Placobranchoidea</taxon>
        <taxon>Plakobranchidae</taxon>
        <taxon>Elysia</taxon>
    </lineage>
</organism>
<evidence type="ECO:0000313" key="1">
    <source>
        <dbReference type="EMBL" id="KAK3760558.1"/>
    </source>
</evidence>
<dbReference type="EMBL" id="JAWDGP010004972">
    <property type="protein sequence ID" value="KAK3760558.1"/>
    <property type="molecule type" value="Genomic_DNA"/>
</dbReference>
<proteinExistence type="predicted"/>
<evidence type="ECO:0000313" key="2">
    <source>
        <dbReference type="Proteomes" id="UP001283361"/>
    </source>
</evidence>
<sequence length="96" mass="10674">MPGGSQTTGPSNHSTLFDLLPLRGSGITYLKLWRGQQTMAVPSKALGWTNYMYILPCIALPWRRGGHSLLTGRRMETLRDTAQIGDNCHHFCGRSD</sequence>